<dbReference type="AlphaFoldDB" id="A0A3B1AD14"/>
<dbReference type="InterPro" id="IPR002818">
    <property type="entry name" value="DJ-1/PfpI"/>
</dbReference>
<accession>A0A3B1AD14</accession>
<evidence type="ECO:0000313" key="5">
    <source>
        <dbReference type="EMBL" id="VAX03656.1"/>
    </source>
</evidence>
<dbReference type="SUPFAM" id="SSF52317">
    <property type="entry name" value="Class I glutamine amidotransferase-like"/>
    <property type="match status" value="1"/>
</dbReference>
<keyword evidence="3" id="KW-0804">Transcription</keyword>
<dbReference type="SMART" id="SM00342">
    <property type="entry name" value="HTH_ARAC"/>
    <property type="match status" value="1"/>
</dbReference>
<dbReference type="PANTHER" id="PTHR43280:SF28">
    <property type="entry name" value="HTH-TYPE TRANSCRIPTIONAL ACTIVATOR RHAS"/>
    <property type="match status" value="1"/>
</dbReference>
<name>A0A3B1AD14_9ZZZZ</name>
<dbReference type="GO" id="GO:0003700">
    <property type="term" value="F:DNA-binding transcription factor activity"/>
    <property type="evidence" value="ECO:0007669"/>
    <property type="project" value="InterPro"/>
</dbReference>
<sequence>SRWHKSGAVLVAACAGVFWLANAGLLDGKQATTHWRLCQRLSDGYPAIKQVSGREMVVDQGDIVTAAGLYAFQDLSLHLIARFSGFELAKKVSDFCLLDLNGRLQAYYQRFYPDFSHGDTLMVKAQQFCSSHLCPSMSVSQIASHCHISERTLLRRFKEATGFTPKQYIIQLKIEKAKQFMALGKISINEIGYNLGYSDTSNFIKIFKKIAGVTPAEFRAKQRILN</sequence>
<evidence type="ECO:0000256" key="1">
    <source>
        <dbReference type="ARBA" id="ARBA00023015"/>
    </source>
</evidence>
<dbReference type="SUPFAM" id="SSF46689">
    <property type="entry name" value="Homeodomain-like"/>
    <property type="match status" value="2"/>
</dbReference>
<evidence type="ECO:0000256" key="2">
    <source>
        <dbReference type="ARBA" id="ARBA00023125"/>
    </source>
</evidence>
<keyword evidence="2" id="KW-0238">DNA-binding</keyword>
<keyword evidence="1" id="KW-0805">Transcription regulation</keyword>
<feature type="non-terminal residue" evidence="5">
    <location>
        <position position="1"/>
    </location>
</feature>
<proteinExistence type="predicted"/>
<dbReference type="InterPro" id="IPR020449">
    <property type="entry name" value="Tscrpt_reg_AraC-type_HTH"/>
</dbReference>
<dbReference type="InterPro" id="IPR029062">
    <property type="entry name" value="Class_I_gatase-like"/>
</dbReference>
<dbReference type="PRINTS" id="PR00032">
    <property type="entry name" value="HTHARAC"/>
</dbReference>
<evidence type="ECO:0000259" key="4">
    <source>
        <dbReference type="PROSITE" id="PS01124"/>
    </source>
</evidence>
<dbReference type="Pfam" id="PF01965">
    <property type="entry name" value="DJ-1_PfpI"/>
    <property type="match status" value="1"/>
</dbReference>
<dbReference type="PROSITE" id="PS01124">
    <property type="entry name" value="HTH_ARAC_FAMILY_2"/>
    <property type="match status" value="1"/>
</dbReference>
<gene>
    <name evidence="5" type="ORF">MNBD_GAMMA19-1044</name>
</gene>
<evidence type="ECO:0000256" key="3">
    <source>
        <dbReference type="ARBA" id="ARBA00023163"/>
    </source>
</evidence>
<dbReference type="PANTHER" id="PTHR43280">
    <property type="entry name" value="ARAC-FAMILY TRANSCRIPTIONAL REGULATOR"/>
    <property type="match status" value="1"/>
</dbReference>
<feature type="domain" description="HTH araC/xylS-type" evidence="4">
    <location>
        <begin position="123"/>
        <end position="221"/>
    </location>
</feature>
<dbReference type="Gene3D" id="1.10.10.60">
    <property type="entry name" value="Homeodomain-like"/>
    <property type="match status" value="2"/>
</dbReference>
<protein>
    <submittedName>
        <fullName evidence="5">Transcriptional regulator, AraC family</fullName>
    </submittedName>
</protein>
<dbReference type="EMBL" id="UOFV01000416">
    <property type="protein sequence ID" value="VAX03656.1"/>
    <property type="molecule type" value="Genomic_DNA"/>
</dbReference>
<reference evidence="5" key="1">
    <citation type="submission" date="2018-06" db="EMBL/GenBank/DDBJ databases">
        <authorList>
            <person name="Zhirakovskaya E."/>
        </authorList>
    </citation>
    <scope>NUCLEOTIDE SEQUENCE</scope>
</reference>
<dbReference type="InterPro" id="IPR018062">
    <property type="entry name" value="HTH_AraC-typ_CS"/>
</dbReference>
<dbReference type="GO" id="GO:0043565">
    <property type="term" value="F:sequence-specific DNA binding"/>
    <property type="evidence" value="ECO:0007669"/>
    <property type="project" value="InterPro"/>
</dbReference>
<dbReference type="Gene3D" id="3.40.50.880">
    <property type="match status" value="1"/>
</dbReference>
<dbReference type="PROSITE" id="PS00041">
    <property type="entry name" value="HTH_ARAC_FAMILY_1"/>
    <property type="match status" value="1"/>
</dbReference>
<dbReference type="InterPro" id="IPR009057">
    <property type="entry name" value="Homeodomain-like_sf"/>
</dbReference>
<dbReference type="InterPro" id="IPR018060">
    <property type="entry name" value="HTH_AraC"/>
</dbReference>
<dbReference type="Pfam" id="PF12833">
    <property type="entry name" value="HTH_18"/>
    <property type="match status" value="1"/>
</dbReference>
<organism evidence="5">
    <name type="scientific">hydrothermal vent metagenome</name>
    <dbReference type="NCBI Taxonomy" id="652676"/>
    <lineage>
        <taxon>unclassified sequences</taxon>
        <taxon>metagenomes</taxon>
        <taxon>ecological metagenomes</taxon>
    </lineage>
</organism>